<keyword evidence="6 17" id="KW-0812">Transmembrane</keyword>
<evidence type="ECO:0000256" key="8">
    <source>
        <dbReference type="ARBA" id="ARBA00022968"/>
    </source>
</evidence>
<comment type="subcellular location">
    <subcellularLocation>
        <location evidence="1 17">Golgi apparatus membrane</location>
        <topology evidence="1 17">Single-pass type II membrane protein</topology>
    </subcellularLocation>
</comment>
<dbReference type="Proteomes" id="UP000605970">
    <property type="component" value="Unassembled WGS sequence"/>
</dbReference>
<dbReference type="GO" id="GO:0003827">
    <property type="term" value="F:alpha-1,3-mannosylglycoprotein 2-beta-N-acetylglucosaminyltransferase activity"/>
    <property type="evidence" value="ECO:0007669"/>
    <property type="project" value="UniProtKB-UniRule"/>
</dbReference>
<keyword evidence="18" id="KW-0175">Coiled coil</keyword>
<evidence type="ECO:0000256" key="2">
    <source>
        <dbReference type="ARBA" id="ARBA00004922"/>
    </source>
</evidence>
<dbReference type="InterPro" id="IPR004139">
    <property type="entry name" value="Glyco_trans_13"/>
</dbReference>
<comment type="function">
    <text evidence="13 17">Initiates complex N-linked carbohydrate formation. Essential for the conversion of high-mannose to hybrid and complex N-glycans.</text>
</comment>
<dbReference type="SUPFAM" id="SSF53448">
    <property type="entry name" value="Nucleotide-diphospho-sugar transferases"/>
    <property type="match status" value="1"/>
</dbReference>
<evidence type="ECO:0000256" key="9">
    <source>
        <dbReference type="ARBA" id="ARBA00022989"/>
    </source>
</evidence>
<sequence length="268" mass="31417">MNRKIAKKILIIFTVGFFCTFILIIQSSLQVPKSSLDSEVLQQFNDRLNTFEKSIIKERRELEELNNIIDNRFIQHPHAQIIKNLELPLKPWLEAIPVVVFVCNRPIALKEHLIKLLRFRRSKEQFPIIVSQDCDNTEIKSVISEFGEHVQYIKHNSSETSGINVPPEHHQFAVYYKISRHYKLALDYVFDKMGYSSVIITEDDLDIAPDFFDYFLATRPLLELDKTLFCVSAWNDNGTPEFIDKKASKLLYRSDFFSGLGWMMTRFF</sequence>
<dbReference type="GO" id="GO:0006487">
    <property type="term" value="P:protein N-linked glycosylation"/>
    <property type="evidence" value="ECO:0007669"/>
    <property type="project" value="TreeGrafter"/>
</dbReference>
<evidence type="ECO:0000256" key="16">
    <source>
        <dbReference type="ARBA" id="ARBA00049421"/>
    </source>
</evidence>
<dbReference type="EC" id="2.4.1.101" evidence="14 17"/>
<evidence type="ECO:0000256" key="7">
    <source>
        <dbReference type="ARBA" id="ARBA00022723"/>
    </source>
</evidence>
<keyword evidence="5" id="KW-0808">Transferase</keyword>
<dbReference type="GO" id="GO:0030145">
    <property type="term" value="F:manganese ion binding"/>
    <property type="evidence" value="ECO:0007669"/>
    <property type="project" value="UniProtKB-UniRule"/>
</dbReference>
<evidence type="ECO:0000256" key="10">
    <source>
        <dbReference type="ARBA" id="ARBA00023034"/>
    </source>
</evidence>
<evidence type="ECO:0000313" key="19">
    <source>
        <dbReference type="EMBL" id="KAF7635603.1"/>
    </source>
</evidence>
<dbReference type="PANTHER" id="PTHR10468:SF0">
    <property type="entry name" value="ALPHA-1,3-MANNOSYL-GLYCOPROTEIN 2-BETA-N-ACETYLGLUCOSAMINYLTRANSFERASE"/>
    <property type="match status" value="1"/>
</dbReference>
<comment type="catalytic activity">
    <reaction evidence="16 17">
        <text>N(4)-(alpha-D-Man-(1-&gt;3)-[alpha-D-Man-(1-&gt;3)-[alpha-D-Man-(1-&gt;6)]-alpha-D-Man-(1-&gt;6)]-beta-D-Man-(1-&gt;4)-beta-D-GlcNAc-(1-&gt;4)-beta-D-GlcNAc)-L-asparaginyl-[protein] (N-glucan mannose isomer 5A1,2) + UDP-N-acetyl-alpha-D-glucosamine = N(4)-{beta-D-GlcNAc-(1-&gt;2)-alpha-D-Man-(1-&gt;3)-[alpha-D-Man-(1-&gt;3)-[alpha-D-Man-(1-&gt;6)]-alpha-D-Man-(1-&gt;6)]-beta-D-Man-(1-&gt;4)-beta-D-GlcNAc-(1-&gt;4)-beta-D-GlcNAc}-L-asparaginyl-[protein] + UDP + H(+)</text>
        <dbReference type="Rhea" id="RHEA:11456"/>
        <dbReference type="Rhea" id="RHEA-COMP:14367"/>
        <dbReference type="Rhea" id="RHEA-COMP:14368"/>
        <dbReference type="ChEBI" id="CHEBI:15378"/>
        <dbReference type="ChEBI" id="CHEBI:57705"/>
        <dbReference type="ChEBI" id="CHEBI:58223"/>
        <dbReference type="ChEBI" id="CHEBI:59087"/>
        <dbReference type="ChEBI" id="CHEBI:60625"/>
        <dbReference type="EC" id="2.4.1.101"/>
    </reaction>
</comment>
<dbReference type="PANTHER" id="PTHR10468">
    <property type="entry name" value="PROTEIN O-LINKED-MANNOSE BETA-1,2-N-ACETYLGLUCOSAMINYLTRANSFERASE 1/ALPHA-1,3-MANNOSYL-GLYCOPROTEIN 2-BETA-N-ACETYLGLUCOSAMINYLTRANSFERASE"/>
    <property type="match status" value="1"/>
</dbReference>
<dbReference type="InterPro" id="IPR029044">
    <property type="entry name" value="Nucleotide-diphossugar_trans"/>
</dbReference>
<dbReference type="Pfam" id="PF03071">
    <property type="entry name" value="GNT-I"/>
    <property type="match status" value="1"/>
</dbReference>
<dbReference type="InterPro" id="IPR052261">
    <property type="entry name" value="Glycosyltransferase_13"/>
</dbReference>
<evidence type="ECO:0000256" key="5">
    <source>
        <dbReference type="ARBA" id="ARBA00022679"/>
    </source>
</evidence>
<organism evidence="19 20">
    <name type="scientific">Meloidogyne graminicola</name>
    <dbReference type="NCBI Taxonomy" id="189291"/>
    <lineage>
        <taxon>Eukaryota</taxon>
        <taxon>Metazoa</taxon>
        <taxon>Ecdysozoa</taxon>
        <taxon>Nematoda</taxon>
        <taxon>Chromadorea</taxon>
        <taxon>Rhabditida</taxon>
        <taxon>Tylenchina</taxon>
        <taxon>Tylenchomorpha</taxon>
        <taxon>Tylenchoidea</taxon>
        <taxon>Meloidogynidae</taxon>
        <taxon>Meloidogyninae</taxon>
        <taxon>Meloidogyne</taxon>
    </lineage>
</organism>
<evidence type="ECO:0000256" key="17">
    <source>
        <dbReference type="RuleBase" id="RU368119"/>
    </source>
</evidence>
<dbReference type="GO" id="GO:0000139">
    <property type="term" value="C:Golgi membrane"/>
    <property type="evidence" value="ECO:0007669"/>
    <property type="project" value="UniProtKB-SubCell"/>
</dbReference>
<comment type="pathway">
    <text evidence="2 17">Protein modification; protein glycosylation.</text>
</comment>
<evidence type="ECO:0000256" key="3">
    <source>
        <dbReference type="ARBA" id="ARBA00006492"/>
    </source>
</evidence>
<keyword evidence="7 17" id="KW-0479">Metal-binding</keyword>
<evidence type="ECO:0000256" key="15">
    <source>
        <dbReference type="ARBA" id="ARBA00041712"/>
    </source>
</evidence>
<dbReference type="OrthoDB" id="440755at2759"/>
<keyword evidence="11 17" id="KW-0472">Membrane</keyword>
<keyword evidence="4 17" id="KW-0328">Glycosyltransferase</keyword>
<keyword evidence="9 17" id="KW-1133">Transmembrane helix</keyword>
<evidence type="ECO:0000256" key="13">
    <source>
        <dbReference type="ARBA" id="ARBA00037706"/>
    </source>
</evidence>
<evidence type="ECO:0000256" key="14">
    <source>
        <dbReference type="ARBA" id="ARBA00038949"/>
    </source>
</evidence>
<keyword evidence="20" id="KW-1185">Reference proteome</keyword>
<keyword evidence="8 17" id="KW-0735">Signal-anchor</keyword>
<dbReference type="EMBL" id="JABEBT010000040">
    <property type="protein sequence ID" value="KAF7635603.1"/>
    <property type="molecule type" value="Genomic_DNA"/>
</dbReference>
<feature type="coiled-coil region" evidence="18">
    <location>
        <begin position="41"/>
        <end position="68"/>
    </location>
</feature>
<name>A0A8S9ZQZ9_9BILA</name>
<comment type="similarity">
    <text evidence="3 17">Belongs to the glycosyltransferase 13 family.</text>
</comment>
<proteinExistence type="inferred from homology"/>
<comment type="cofactor">
    <cofactor evidence="17">
        <name>Mn(2+)</name>
        <dbReference type="ChEBI" id="CHEBI:29035"/>
    </cofactor>
    <text evidence="17">The cofactor is mostly bound to the substrate.</text>
</comment>
<keyword evidence="10 17" id="KW-0333">Golgi apparatus</keyword>
<reference evidence="19" key="1">
    <citation type="journal article" date="2020" name="Ecol. Evol.">
        <title>Genome structure and content of the rice root-knot nematode (Meloidogyne graminicola).</title>
        <authorList>
            <person name="Phan N.T."/>
            <person name="Danchin E.G.J."/>
            <person name="Klopp C."/>
            <person name="Perfus-Barbeoch L."/>
            <person name="Kozlowski D.K."/>
            <person name="Koutsovoulos G.D."/>
            <person name="Lopez-Roques C."/>
            <person name="Bouchez O."/>
            <person name="Zahm M."/>
            <person name="Besnard G."/>
            <person name="Bellafiore S."/>
        </authorList>
    </citation>
    <scope>NUCLEOTIDE SEQUENCE</scope>
    <source>
        <strain evidence="19">VN-18</strain>
    </source>
</reference>
<evidence type="ECO:0000256" key="11">
    <source>
        <dbReference type="ARBA" id="ARBA00023136"/>
    </source>
</evidence>
<feature type="transmembrane region" description="Helical" evidence="17">
    <location>
        <begin position="9"/>
        <end position="29"/>
    </location>
</feature>
<evidence type="ECO:0000313" key="20">
    <source>
        <dbReference type="Proteomes" id="UP000605970"/>
    </source>
</evidence>
<keyword evidence="12 17" id="KW-0464">Manganese</keyword>
<evidence type="ECO:0000256" key="6">
    <source>
        <dbReference type="ARBA" id="ARBA00022692"/>
    </source>
</evidence>
<dbReference type="AlphaFoldDB" id="A0A8S9ZQZ9"/>
<evidence type="ECO:0000256" key="12">
    <source>
        <dbReference type="ARBA" id="ARBA00023211"/>
    </source>
</evidence>
<comment type="caution">
    <text evidence="19">The sequence shown here is derived from an EMBL/GenBank/DDBJ whole genome shotgun (WGS) entry which is preliminary data.</text>
</comment>
<evidence type="ECO:0000256" key="4">
    <source>
        <dbReference type="ARBA" id="ARBA00022676"/>
    </source>
</evidence>
<evidence type="ECO:0000256" key="1">
    <source>
        <dbReference type="ARBA" id="ARBA00004323"/>
    </source>
</evidence>
<evidence type="ECO:0000256" key="18">
    <source>
        <dbReference type="SAM" id="Coils"/>
    </source>
</evidence>
<dbReference type="FunFam" id="3.90.550.10:FF:000252">
    <property type="entry name" value="Protein O-linked-mannose beta-1,2-N-acetylglucosaminyltransferase 1"/>
    <property type="match status" value="1"/>
</dbReference>
<dbReference type="Gene3D" id="3.90.550.10">
    <property type="entry name" value="Spore Coat Polysaccharide Biosynthesis Protein SpsA, Chain A"/>
    <property type="match status" value="1"/>
</dbReference>
<protein>
    <recommendedName>
        <fullName evidence="14 17">Alpha-1,3-mannosyl-glycoprotein 2-beta-N-acetylglucosaminyltransferase</fullName>
        <shortName evidence="17">GNT-I</shortName>
        <shortName evidence="17">GlcNAc-T I</shortName>
        <ecNumber evidence="14 17">2.4.1.101</ecNumber>
    </recommendedName>
    <alternativeName>
        <fullName evidence="15 17">N-glycosyl-oligosaccharide-glycoprotein N-acetylglucosaminyltransferase I</fullName>
    </alternativeName>
</protein>
<gene>
    <name evidence="19" type="ORF">Mgra_00004992</name>
</gene>
<accession>A0A8S9ZQZ9</accession>